<dbReference type="InterPro" id="IPR027417">
    <property type="entry name" value="P-loop_NTPase"/>
</dbReference>
<dbReference type="AlphaFoldDB" id="A0AAV9GX33"/>
<keyword evidence="3" id="KW-1185">Reference proteome</keyword>
<accession>A0AAV9GX33</accession>
<dbReference type="Proteomes" id="UP001321760">
    <property type="component" value="Unassembled WGS sequence"/>
</dbReference>
<feature type="domain" description="G" evidence="1">
    <location>
        <begin position="8"/>
        <end position="67"/>
    </location>
</feature>
<sequence>MPDKDFVILLLGPMRSGKTSFVKHLNGEGDVNTCKWASGTTTQCNTHKFELSGTKYRIIDTPGLEDAPRSNLSVLKMIAAEMDKIGKEGLTIGGVVYFHRITNLRLTGSDRANIEIFERICGSSFLYRAAFATTMWNTVGSRERSKFSQLHTSIEKKYAHLTKQGTEFFKFETNKRNSAEPILQFFASASSRSGPRLQLEGEVMRTGLSATSIRRTEAGKGIVRQMNGGGCTIL</sequence>
<dbReference type="Pfam" id="PF01926">
    <property type="entry name" value="MMR_HSR1"/>
    <property type="match status" value="1"/>
</dbReference>
<proteinExistence type="predicted"/>
<protein>
    <recommendedName>
        <fullName evidence="1">G domain-containing protein</fullName>
    </recommendedName>
</protein>
<evidence type="ECO:0000313" key="2">
    <source>
        <dbReference type="EMBL" id="KAK4452250.1"/>
    </source>
</evidence>
<dbReference type="SUPFAM" id="SSF52540">
    <property type="entry name" value="P-loop containing nucleoside triphosphate hydrolases"/>
    <property type="match status" value="1"/>
</dbReference>
<dbReference type="GO" id="GO:0005525">
    <property type="term" value="F:GTP binding"/>
    <property type="evidence" value="ECO:0007669"/>
    <property type="project" value="InterPro"/>
</dbReference>
<dbReference type="CDD" id="cd00882">
    <property type="entry name" value="Ras_like_GTPase"/>
    <property type="match status" value="1"/>
</dbReference>
<reference evidence="2" key="1">
    <citation type="journal article" date="2023" name="Mol. Phylogenet. Evol.">
        <title>Genome-scale phylogeny and comparative genomics of the fungal order Sordariales.</title>
        <authorList>
            <person name="Hensen N."/>
            <person name="Bonometti L."/>
            <person name="Westerberg I."/>
            <person name="Brannstrom I.O."/>
            <person name="Guillou S."/>
            <person name="Cros-Aarteil S."/>
            <person name="Calhoun S."/>
            <person name="Haridas S."/>
            <person name="Kuo A."/>
            <person name="Mondo S."/>
            <person name="Pangilinan J."/>
            <person name="Riley R."/>
            <person name="LaButti K."/>
            <person name="Andreopoulos B."/>
            <person name="Lipzen A."/>
            <person name="Chen C."/>
            <person name="Yan M."/>
            <person name="Daum C."/>
            <person name="Ng V."/>
            <person name="Clum A."/>
            <person name="Steindorff A."/>
            <person name="Ohm R.A."/>
            <person name="Martin F."/>
            <person name="Silar P."/>
            <person name="Natvig D.O."/>
            <person name="Lalanne C."/>
            <person name="Gautier V."/>
            <person name="Ament-Velasquez S.L."/>
            <person name="Kruys A."/>
            <person name="Hutchinson M.I."/>
            <person name="Powell A.J."/>
            <person name="Barry K."/>
            <person name="Miller A.N."/>
            <person name="Grigoriev I.V."/>
            <person name="Debuchy R."/>
            <person name="Gladieux P."/>
            <person name="Hiltunen Thoren M."/>
            <person name="Johannesson H."/>
        </authorList>
    </citation>
    <scope>NUCLEOTIDE SEQUENCE</scope>
    <source>
        <strain evidence="2">PSN243</strain>
    </source>
</reference>
<evidence type="ECO:0000313" key="3">
    <source>
        <dbReference type="Proteomes" id="UP001321760"/>
    </source>
</evidence>
<gene>
    <name evidence="2" type="ORF">QBC34DRAFT_294246</name>
</gene>
<name>A0AAV9GX33_9PEZI</name>
<dbReference type="Gene3D" id="3.40.50.300">
    <property type="entry name" value="P-loop containing nucleotide triphosphate hydrolases"/>
    <property type="match status" value="1"/>
</dbReference>
<comment type="caution">
    <text evidence="2">The sequence shown here is derived from an EMBL/GenBank/DDBJ whole genome shotgun (WGS) entry which is preliminary data.</text>
</comment>
<reference evidence="2" key="2">
    <citation type="submission" date="2023-05" db="EMBL/GenBank/DDBJ databases">
        <authorList>
            <consortium name="Lawrence Berkeley National Laboratory"/>
            <person name="Steindorff A."/>
            <person name="Hensen N."/>
            <person name="Bonometti L."/>
            <person name="Westerberg I."/>
            <person name="Brannstrom I.O."/>
            <person name="Guillou S."/>
            <person name="Cros-Aarteil S."/>
            <person name="Calhoun S."/>
            <person name="Haridas S."/>
            <person name="Kuo A."/>
            <person name="Mondo S."/>
            <person name="Pangilinan J."/>
            <person name="Riley R."/>
            <person name="Labutti K."/>
            <person name="Andreopoulos B."/>
            <person name="Lipzen A."/>
            <person name="Chen C."/>
            <person name="Yanf M."/>
            <person name="Daum C."/>
            <person name="Ng V."/>
            <person name="Clum A."/>
            <person name="Ohm R."/>
            <person name="Martin F."/>
            <person name="Silar P."/>
            <person name="Natvig D."/>
            <person name="Lalanne C."/>
            <person name="Gautier V."/>
            <person name="Ament-Velasquez S.L."/>
            <person name="Kruys A."/>
            <person name="Hutchinson M.I."/>
            <person name="Powell A.J."/>
            <person name="Barry K."/>
            <person name="Miller A.N."/>
            <person name="Grigoriev I.V."/>
            <person name="Debuchy R."/>
            <person name="Gladieux P."/>
            <person name="Thoren M.H."/>
            <person name="Johannesson H."/>
        </authorList>
    </citation>
    <scope>NUCLEOTIDE SEQUENCE</scope>
    <source>
        <strain evidence="2">PSN243</strain>
    </source>
</reference>
<dbReference type="InterPro" id="IPR006073">
    <property type="entry name" value="GTP-bd"/>
</dbReference>
<organism evidence="2 3">
    <name type="scientific">Podospora aff. communis PSN243</name>
    <dbReference type="NCBI Taxonomy" id="3040156"/>
    <lineage>
        <taxon>Eukaryota</taxon>
        <taxon>Fungi</taxon>
        <taxon>Dikarya</taxon>
        <taxon>Ascomycota</taxon>
        <taxon>Pezizomycotina</taxon>
        <taxon>Sordariomycetes</taxon>
        <taxon>Sordariomycetidae</taxon>
        <taxon>Sordariales</taxon>
        <taxon>Podosporaceae</taxon>
        <taxon>Podospora</taxon>
    </lineage>
</organism>
<dbReference type="EMBL" id="MU865925">
    <property type="protein sequence ID" value="KAK4452250.1"/>
    <property type="molecule type" value="Genomic_DNA"/>
</dbReference>
<evidence type="ECO:0000259" key="1">
    <source>
        <dbReference type="Pfam" id="PF01926"/>
    </source>
</evidence>